<reference evidence="3" key="1">
    <citation type="submission" date="2021-01" db="EMBL/GenBank/DDBJ databases">
        <title>Whole genome shotgun sequence of Acrocarpospora phusangensis NBRC 108782.</title>
        <authorList>
            <person name="Komaki H."/>
            <person name="Tamura T."/>
        </authorList>
    </citation>
    <scope>NUCLEOTIDE SEQUENCE</scope>
    <source>
        <strain evidence="3">NBRC 108782</strain>
    </source>
</reference>
<dbReference type="InterPro" id="IPR007111">
    <property type="entry name" value="NACHT_NTPase"/>
</dbReference>
<feature type="transmembrane region" description="Helical" evidence="1">
    <location>
        <begin position="643"/>
        <end position="659"/>
    </location>
</feature>
<comment type="caution">
    <text evidence="3">The sequence shown here is derived from an EMBL/GenBank/DDBJ whole genome shotgun (WGS) entry which is preliminary data.</text>
</comment>
<feature type="transmembrane region" description="Helical" evidence="1">
    <location>
        <begin position="730"/>
        <end position="750"/>
    </location>
</feature>
<dbReference type="InterPro" id="IPR027417">
    <property type="entry name" value="P-loop_NTPase"/>
</dbReference>
<keyword evidence="1" id="KW-1133">Transmembrane helix</keyword>
<accession>A0A919QGI6</accession>
<protein>
    <recommendedName>
        <fullName evidence="2">NACHT domain-containing protein</fullName>
    </recommendedName>
</protein>
<evidence type="ECO:0000259" key="2">
    <source>
        <dbReference type="PROSITE" id="PS50837"/>
    </source>
</evidence>
<organism evidence="3 4">
    <name type="scientific">Acrocarpospora phusangensis</name>
    <dbReference type="NCBI Taxonomy" id="1070424"/>
    <lineage>
        <taxon>Bacteria</taxon>
        <taxon>Bacillati</taxon>
        <taxon>Actinomycetota</taxon>
        <taxon>Actinomycetes</taxon>
        <taxon>Streptosporangiales</taxon>
        <taxon>Streptosporangiaceae</taxon>
        <taxon>Acrocarpospora</taxon>
    </lineage>
</organism>
<gene>
    <name evidence="3" type="ORF">Aph01nite_57810</name>
</gene>
<evidence type="ECO:0000256" key="1">
    <source>
        <dbReference type="SAM" id="Phobius"/>
    </source>
</evidence>
<keyword evidence="1" id="KW-0812">Transmembrane</keyword>
<name>A0A919QGI6_9ACTN</name>
<dbReference type="Gene3D" id="3.40.50.300">
    <property type="entry name" value="P-loop containing nucleotide triphosphate hydrolases"/>
    <property type="match status" value="1"/>
</dbReference>
<evidence type="ECO:0000313" key="3">
    <source>
        <dbReference type="EMBL" id="GIH27471.1"/>
    </source>
</evidence>
<dbReference type="AlphaFoldDB" id="A0A919QGI6"/>
<dbReference type="EMBL" id="BOOA01000056">
    <property type="protein sequence ID" value="GIH27471.1"/>
    <property type="molecule type" value="Genomic_DNA"/>
</dbReference>
<feature type="transmembrane region" description="Helical" evidence="1">
    <location>
        <begin position="7"/>
        <end position="28"/>
    </location>
</feature>
<feature type="domain" description="NACHT" evidence="2">
    <location>
        <begin position="151"/>
        <end position="245"/>
    </location>
</feature>
<feature type="transmembrane region" description="Helical" evidence="1">
    <location>
        <begin position="536"/>
        <end position="560"/>
    </location>
</feature>
<proteinExistence type="predicted"/>
<dbReference type="Proteomes" id="UP000640052">
    <property type="component" value="Unassembled WGS sequence"/>
</dbReference>
<dbReference type="PROSITE" id="PS50837">
    <property type="entry name" value="NACHT"/>
    <property type="match status" value="1"/>
</dbReference>
<evidence type="ECO:0000313" key="4">
    <source>
        <dbReference type="Proteomes" id="UP000640052"/>
    </source>
</evidence>
<feature type="transmembrane region" description="Helical" evidence="1">
    <location>
        <begin position="40"/>
        <end position="59"/>
    </location>
</feature>
<keyword evidence="4" id="KW-1185">Reference proteome</keyword>
<dbReference type="RefSeq" id="WP_204044125.1">
    <property type="nucleotide sequence ID" value="NZ_BOOA01000056.1"/>
</dbReference>
<feature type="transmembrane region" description="Helical" evidence="1">
    <location>
        <begin position="580"/>
        <end position="602"/>
    </location>
</feature>
<keyword evidence="1" id="KW-0472">Membrane</keyword>
<feature type="transmembrane region" description="Helical" evidence="1">
    <location>
        <begin position="502"/>
        <end position="524"/>
    </location>
</feature>
<sequence>MSPLRRRILRAGAVVVAVLLFGLVVWFVNGTMEQNDQRASVIAMLVSVGALLLALYPILRAAPPGIEGVDSRLVADHLAAELLRQWEDEARSRDLIDSPVIRLTWAAASATLTDEPELPRRGTRPVRVRLDGGLSASPTELADRFLQLPGRRLVVLGEPGAGKSVLALLLTLGLLRRRASGAAVPVLFQAASWDPFRENFEDWIIRVLASDYYNGQERFARALVVHRLIIPILDGLDEIPDNRRAFAIGELNKIAVTDPFIATSRVREYADVVTELGKLRSTPVVEIASVDLDDAIGYLTALPWPAGTDWGPVCDRMREDPDSPPARTFSTPLMISLAQDIYMKGGDPGELLDSAKFPTRQSVEDALLDRAIPAAYRTAPGGTPAEPERWNGEDAERWLTFLATYLQGTHRRTLAWWRICGEIHRNTTDWIIVLTVGAVVTVASVSLARYFGQSATGFGDTLLADLMFPGALVLLGVTYRWGATIFVEPYRLAGNHRALPALAGRLIGSYASFMCVGFVPLIVFHLVMNSEPDRDLLLFACVGSALLMTGALALAVGGWTTAAPPRVGHAGPSASLRDDLVSTLVSTVVAGLVAVVVVRAFAFVQLVMTDLIWGTFAGLTGREMPESWFLAVDYETIVSRPNSLLLIGTVLIVFLALVGRASPKFLTTLVILASRKSVPWSLMPFLEDARRRGLLRRNGGSYEFRHGKLQERLATRDAVRAEEGSGSRSSVGRLSVVALLLVVLAVTPIANRARCADTWDLGLDARLKRVPSADGSICVGVLAESEWERLTLPEGSAAEDVADYEEVFDLLRKSNAEAGRARERWTAVVRGKLSVPGEAARTALLERLRGLALAQRRLLAAGRPVVVVLATQGTGEEESVDLSARIAGLVREDPRLMGLDLGPFTHLSNVEDHFREPTAHFYSLDGDGSLVRDADFSAGFIAGSEVSARFFQAEFPGRVPVTVIEDDYADPYIGLNRNGDFVQVPSSDEGARQVCRSGPARPLAFQAESDQVADFMEGLRRHCAGKYPSVVVTNSSAVPQFATLDFPAGLRVFYPVLASSRAWRDCRTVGFFQEYERLFGAGDTVCARTADGQAMIAHDLLTLQADVAFRTGAGGYDPDLFRGVDAKRPVVGVAGPMYYTDEVDEYDQEPDVRTVLMMEVNGTTSGVRFVCGPLTPAPVVTPAPECGKNS</sequence>
<feature type="transmembrane region" description="Helical" evidence="1">
    <location>
        <begin position="430"/>
        <end position="450"/>
    </location>
</feature>
<feature type="transmembrane region" description="Helical" evidence="1">
    <location>
        <begin position="462"/>
        <end position="482"/>
    </location>
</feature>